<keyword evidence="5" id="KW-0325">Glycoprotein</keyword>
<dbReference type="AlphaFoldDB" id="W5JP01"/>
<gene>
    <name evidence="8" type="ORF">AND_002107</name>
</gene>
<dbReference type="PANTHER" id="PTHR15819">
    <property type="entry name" value="TRANSMEMBRANE PROTEIN FAM155"/>
    <property type="match status" value="1"/>
</dbReference>
<evidence type="ECO:0000256" key="3">
    <source>
        <dbReference type="ARBA" id="ARBA00022989"/>
    </source>
</evidence>
<dbReference type="Proteomes" id="UP000000673">
    <property type="component" value="Unassembled WGS sequence"/>
</dbReference>
<evidence type="ECO:0000256" key="1">
    <source>
        <dbReference type="ARBA" id="ARBA00004141"/>
    </source>
</evidence>
<reference evidence="8 10" key="1">
    <citation type="journal article" date="2010" name="BMC Genomics">
        <title>Combination of measures distinguishes pre-miRNAs from other stem-loops in the genome of the newly sequenced Anopheles darlingi.</title>
        <authorList>
            <person name="Mendes N.D."/>
            <person name="Freitas A.T."/>
            <person name="Vasconcelos A.T."/>
            <person name="Sagot M.F."/>
        </authorList>
    </citation>
    <scope>NUCLEOTIDE SEQUENCE</scope>
</reference>
<feature type="compositionally biased region" description="Polar residues" evidence="7">
    <location>
        <begin position="399"/>
        <end position="417"/>
    </location>
</feature>
<proteinExistence type="inferred from homology"/>
<comment type="similarity">
    <text evidence="6">Belongs to the NALF family.</text>
</comment>
<dbReference type="STRING" id="43151.W5JP01"/>
<protein>
    <submittedName>
        <fullName evidence="8 9">Uncharacterized protein</fullName>
    </submittedName>
</protein>
<dbReference type="eggNOG" id="ENOG502SCFM">
    <property type="taxonomic scope" value="Eukaryota"/>
</dbReference>
<dbReference type="VEuPathDB" id="VectorBase:ADAC002107"/>
<feature type="region of interest" description="Disordered" evidence="7">
    <location>
        <begin position="520"/>
        <end position="539"/>
    </location>
</feature>
<reference evidence="8" key="2">
    <citation type="submission" date="2010-05" db="EMBL/GenBank/DDBJ databases">
        <authorList>
            <person name="Almeida L.G."/>
            <person name="Nicolas M.F."/>
            <person name="Souza R.C."/>
            <person name="Vasconcelos A.T.R."/>
        </authorList>
    </citation>
    <scope>NUCLEOTIDE SEQUENCE</scope>
</reference>
<evidence type="ECO:0000256" key="4">
    <source>
        <dbReference type="ARBA" id="ARBA00023136"/>
    </source>
</evidence>
<reference evidence="9" key="4">
    <citation type="submission" date="2015-06" db="UniProtKB">
        <authorList>
            <consortium name="EnsemblMetazoa"/>
        </authorList>
    </citation>
    <scope>IDENTIFICATION</scope>
</reference>
<comment type="subcellular location">
    <subcellularLocation>
        <location evidence="1">Membrane</location>
        <topology evidence="1">Multi-pass membrane protein</topology>
    </subcellularLocation>
</comment>
<evidence type="ECO:0000256" key="7">
    <source>
        <dbReference type="SAM" id="MobiDB-lite"/>
    </source>
</evidence>
<evidence type="ECO:0000313" key="10">
    <source>
        <dbReference type="Proteomes" id="UP000000673"/>
    </source>
</evidence>
<dbReference type="OMA" id="RPCLDVC"/>
<feature type="region of interest" description="Disordered" evidence="7">
    <location>
        <begin position="222"/>
        <end position="242"/>
    </location>
</feature>
<feature type="region of interest" description="Disordered" evidence="7">
    <location>
        <begin position="257"/>
        <end position="283"/>
    </location>
</feature>
<keyword evidence="10" id="KW-1185">Reference proteome</keyword>
<name>W5JP01_ANODA</name>
<feature type="compositionally biased region" description="Polar residues" evidence="7">
    <location>
        <begin position="365"/>
        <end position="375"/>
    </location>
</feature>
<evidence type="ECO:0000256" key="6">
    <source>
        <dbReference type="ARBA" id="ARBA00029445"/>
    </source>
</evidence>
<keyword evidence="3" id="KW-1133">Transmembrane helix</keyword>
<dbReference type="PANTHER" id="PTHR15819:SF11">
    <property type="entry name" value="MID1, ISOFORM A"/>
    <property type="match status" value="1"/>
</dbReference>
<feature type="region of interest" description="Disordered" evidence="7">
    <location>
        <begin position="569"/>
        <end position="655"/>
    </location>
</feature>
<dbReference type="EnsemblMetazoa" id="ADAC002107-RA">
    <property type="protein sequence ID" value="ADAC002107-PA"/>
    <property type="gene ID" value="ADAC002107"/>
</dbReference>
<dbReference type="InterPro" id="IPR055288">
    <property type="entry name" value="NALCN_aux_factor_1/2"/>
</dbReference>
<dbReference type="GO" id="GO:0005886">
    <property type="term" value="C:plasma membrane"/>
    <property type="evidence" value="ECO:0007669"/>
    <property type="project" value="TreeGrafter"/>
</dbReference>
<organism evidence="8">
    <name type="scientific">Anopheles darlingi</name>
    <name type="common">Mosquito</name>
    <dbReference type="NCBI Taxonomy" id="43151"/>
    <lineage>
        <taxon>Eukaryota</taxon>
        <taxon>Metazoa</taxon>
        <taxon>Ecdysozoa</taxon>
        <taxon>Arthropoda</taxon>
        <taxon>Hexapoda</taxon>
        <taxon>Insecta</taxon>
        <taxon>Pterygota</taxon>
        <taxon>Neoptera</taxon>
        <taxon>Endopterygota</taxon>
        <taxon>Diptera</taxon>
        <taxon>Nematocera</taxon>
        <taxon>Culicoidea</taxon>
        <taxon>Culicidae</taxon>
        <taxon>Anophelinae</taxon>
        <taxon>Anopheles</taxon>
    </lineage>
</organism>
<sequence length="740" mass="79067">MATPPPTTDASSLPERTNRIQELYGGINISKSFKKDIEDRWKGQCSASTLPVAWIDEGPGPPRCPPPCGSGKPYNIDNTKYNMENRLNDKRQCLDYLGDNDELSPAQICKKSSASIETKLRALRLRHCCERTVGSALHNAAYAEVLGGGPACTARLHELLETDALAARITCEFTEVLIRYDCGQPYSIIHHCEDCKQQLNKLDRSPDRSSCGSVPSIVGAPPDNLRCRRGGGPHGAASHGAVTTKVVWSSRNTFKPKHYNTEERANNDDDDDGDSRGGGGGGGSLLQQSAGYLSFPVFLSTIVRVRCANVGGWLNRRMEGRRKPERNGTLTTVNGLGRLPEAYRRWGCSVFIPYFASRDDIESVNNKTGNRSSEQTAASGAATGAAGGQPNATREETATSRQTEPNLSDANKQQLVKNISISRKSSRRKTQRVRVRPCLDVCQTVEQKCPYMLPGDRAPAYPTQYAGEPTFLCRDLNIEETGEQLRKSNNGPTDCCYDHCGSNPIDGLCGRCDPLHNDTEPADGDGDGDGGLTSSSEPPVIAAACPSITSTPTSSSQSAQCRLSRVAATTSTATSTTSSTASSSSSTATTTTTTTTTTSTARPSSPTPTTATSIRPPKSGGTSAPSTTTMPTASSSSSSSSTSSSSIPSSPTGSSASRALSALLRTLCALASVYRAHSSHSLIVLVAVLTLGTELVACTKQLKRAQKTNTAPNPHTIKIHRATRQLHNQQQQQQQHHHLH</sequence>
<keyword evidence="2" id="KW-0812">Transmembrane</keyword>
<evidence type="ECO:0000313" key="9">
    <source>
        <dbReference type="EnsemblMetazoa" id="ADAC002107-PA"/>
    </source>
</evidence>
<reference evidence="8" key="3">
    <citation type="journal article" date="2013" name="Nucleic Acids Res.">
        <title>The genome of Anopheles darlingi, the main neotropical malaria vector.</title>
        <authorList>
            <person name="Marinotti O."/>
            <person name="Cerqueira G.C."/>
            <person name="de Almeida L.G."/>
            <person name="Ferro M.I."/>
            <person name="Loreto E.L."/>
            <person name="Zaha A."/>
            <person name="Teixeira S.M."/>
            <person name="Wespiser A.R."/>
            <person name="Almeida E Silva A."/>
            <person name="Schlindwein A.D."/>
            <person name="Pacheco A.C."/>
            <person name="Silva A.L."/>
            <person name="Graveley B.R."/>
            <person name="Walenz B.P."/>
            <person name="Lima Bde A."/>
            <person name="Ribeiro C.A."/>
            <person name="Nunes-Silva C.G."/>
            <person name="de Carvalho C.R."/>
            <person name="Soares C.M."/>
            <person name="de Menezes C.B."/>
            <person name="Matiolli C."/>
            <person name="Caffrey D."/>
            <person name="Araujo D.A."/>
            <person name="de Oliveira D.M."/>
            <person name="Golenbock D."/>
            <person name="Grisard E.C."/>
            <person name="Fantinatti-Garboggini F."/>
            <person name="de Carvalho F.M."/>
            <person name="Barcellos F.G."/>
            <person name="Prosdocimi F."/>
            <person name="May G."/>
            <person name="Azevedo Junior G.M."/>
            <person name="Guimaraes G.M."/>
            <person name="Goldman G.H."/>
            <person name="Padilha I.Q."/>
            <person name="Batista Jda S."/>
            <person name="Ferro J.A."/>
            <person name="Ribeiro J.M."/>
            <person name="Fietto J.L."/>
            <person name="Dabbas K.M."/>
            <person name="Cerdeira L."/>
            <person name="Agnez-Lima L.F."/>
            <person name="Brocchi M."/>
            <person name="de Carvalho M.O."/>
            <person name="Teixeira Mde M."/>
            <person name="Diniz Maia Mde M."/>
            <person name="Goldman M.H."/>
            <person name="Cruz Schneider M.P."/>
            <person name="Felipe M.S."/>
            <person name="Hungria M."/>
            <person name="Nicolas M.F."/>
            <person name="Pereira M."/>
            <person name="Montes M.A."/>
            <person name="Cantao M.E."/>
            <person name="Vincentz M."/>
            <person name="Rafael M.S."/>
            <person name="Silverman N."/>
            <person name="Stoco P.H."/>
            <person name="Souza R.C."/>
            <person name="Vicentini R."/>
            <person name="Gazzinelli R.T."/>
            <person name="Neves Rde O."/>
            <person name="Silva R."/>
            <person name="Astolfi-Filho S."/>
            <person name="Maciel T.E."/>
            <person name="Urmenyi T.P."/>
            <person name="Tadei W.P."/>
            <person name="Camargo E.P."/>
            <person name="de Vasconcelos A.T."/>
        </authorList>
    </citation>
    <scope>NUCLEOTIDE SEQUENCE</scope>
</reference>
<dbReference type="EMBL" id="ADMH02000525">
    <property type="protein sequence ID" value="ETN66112.1"/>
    <property type="molecule type" value="Genomic_DNA"/>
</dbReference>
<dbReference type="GO" id="GO:0098703">
    <property type="term" value="P:calcium ion import across plasma membrane"/>
    <property type="evidence" value="ECO:0007669"/>
    <property type="project" value="TreeGrafter"/>
</dbReference>
<accession>W5JP01</accession>
<dbReference type="VEuPathDB" id="VectorBase:ADAR2_007271"/>
<evidence type="ECO:0000256" key="2">
    <source>
        <dbReference type="ARBA" id="ARBA00022692"/>
    </source>
</evidence>
<keyword evidence="4" id="KW-0472">Membrane</keyword>
<evidence type="ECO:0000313" key="8">
    <source>
        <dbReference type="EMBL" id="ETN66112.1"/>
    </source>
</evidence>
<evidence type="ECO:0000256" key="5">
    <source>
        <dbReference type="ARBA" id="ARBA00023180"/>
    </source>
</evidence>
<dbReference type="GO" id="GO:0015275">
    <property type="term" value="F:stretch-activated, monoatomic cation-selective, calcium channel activity"/>
    <property type="evidence" value="ECO:0007669"/>
    <property type="project" value="TreeGrafter"/>
</dbReference>
<dbReference type="HOGENOM" id="CLU_375185_0_0_1"/>
<feature type="region of interest" description="Disordered" evidence="7">
    <location>
        <begin position="365"/>
        <end position="428"/>
    </location>
</feature>